<dbReference type="FunFam" id="3.40.50.2000:FF:000133">
    <property type="entry name" value="UDP-glycosyltransferase 83A1"/>
    <property type="match status" value="1"/>
</dbReference>
<accession>A0A7J6HQT8</accession>
<dbReference type="Gene3D" id="3.40.50.2000">
    <property type="entry name" value="Glycogen Phosphorylase B"/>
    <property type="match status" value="12"/>
</dbReference>
<dbReference type="InterPro" id="IPR002213">
    <property type="entry name" value="UDP_glucos_trans"/>
</dbReference>
<dbReference type="SUPFAM" id="SSF53756">
    <property type="entry name" value="UDP-Glycosyltransferase/glycogen phosphorylase"/>
    <property type="match status" value="7"/>
</dbReference>
<dbReference type="PANTHER" id="PTHR11926:SF1412">
    <property type="entry name" value="UDP-GLYCOSYLTRANSFERASE 83A1-LIKE"/>
    <property type="match status" value="1"/>
</dbReference>
<keyword evidence="4" id="KW-1185">Reference proteome</keyword>
<reference evidence="3 4" key="1">
    <citation type="journal article" date="2020" name="bioRxiv">
        <title>Sequence and annotation of 42 cannabis genomes reveals extensive copy number variation in cannabinoid synthesis and pathogen resistance genes.</title>
        <authorList>
            <person name="Mckernan K.J."/>
            <person name="Helbert Y."/>
            <person name="Kane L.T."/>
            <person name="Ebling H."/>
            <person name="Zhang L."/>
            <person name="Liu B."/>
            <person name="Eaton Z."/>
            <person name="Mclaughlin S."/>
            <person name="Kingan S."/>
            <person name="Baybayan P."/>
            <person name="Concepcion G."/>
            <person name="Jordan M."/>
            <person name="Riva A."/>
            <person name="Barbazuk W."/>
            <person name="Harkins T."/>
        </authorList>
    </citation>
    <scope>NUCLEOTIDE SEQUENCE [LARGE SCALE GENOMIC DNA]</scope>
    <source>
        <strain evidence="4">cv. Jamaican Lion 4</strain>
        <tissue evidence="3">Leaf</tissue>
    </source>
</reference>
<comment type="caution">
    <text evidence="3">The sequence shown here is derived from an EMBL/GenBank/DDBJ whole genome shotgun (WGS) entry which is preliminary data.</text>
</comment>
<gene>
    <name evidence="3" type="ORF">G4B88_027376</name>
</gene>
<dbReference type="GO" id="GO:0080044">
    <property type="term" value="F:quercetin 7-O-glucosyltransferase activity"/>
    <property type="evidence" value="ECO:0007669"/>
    <property type="project" value="TreeGrafter"/>
</dbReference>
<dbReference type="FunFam" id="3.40.50.2000:FF:000061">
    <property type="entry name" value="UDP-glycosyltransferase 83A1"/>
    <property type="match status" value="5"/>
</dbReference>
<evidence type="ECO:0000256" key="1">
    <source>
        <dbReference type="ARBA" id="ARBA00009995"/>
    </source>
</evidence>
<evidence type="ECO:0000313" key="3">
    <source>
        <dbReference type="EMBL" id="KAF4397636.1"/>
    </source>
</evidence>
<dbReference type="FunFam" id="3.40.50.2000:FF:000060">
    <property type="entry name" value="Glycosyltransferase"/>
    <property type="match status" value="1"/>
</dbReference>
<dbReference type="FunFam" id="3.40.50.2000:FF:000108">
    <property type="entry name" value="UDP-glycosyltransferase 83A1"/>
    <property type="match status" value="5"/>
</dbReference>
<organism evidence="3 4">
    <name type="scientific">Cannabis sativa</name>
    <name type="common">Hemp</name>
    <name type="synonym">Marijuana</name>
    <dbReference type="NCBI Taxonomy" id="3483"/>
    <lineage>
        <taxon>Eukaryota</taxon>
        <taxon>Viridiplantae</taxon>
        <taxon>Streptophyta</taxon>
        <taxon>Embryophyta</taxon>
        <taxon>Tracheophyta</taxon>
        <taxon>Spermatophyta</taxon>
        <taxon>Magnoliopsida</taxon>
        <taxon>eudicotyledons</taxon>
        <taxon>Gunneridae</taxon>
        <taxon>Pentapetalae</taxon>
        <taxon>rosids</taxon>
        <taxon>fabids</taxon>
        <taxon>Rosales</taxon>
        <taxon>Cannabaceae</taxon>
        <taxon>Cannabis</taxon>
    </lineage>
</organism>
<comment type="similarity">
    <text evidence="1">Belongs to the UDP-glycosyltransferase family.</text>
</comment>
<dbReference type="GO" id="GO:0080043">
    <property type="term" value="F:quercetin 3-O-glucosyltransferase activity"/>
    <property type="evidence" value="ECO:0007669"/>
    <property type="project" value="TreeGrafter"/>
</dbReference>
<dbReference type="Proteomes" id="UP000583929">
    <property type="component" value="Unassembled WGS sequence"/>
</dbReference>
<name>A0A7J6HQT8_CANSA</name>
<dbReference type="EMBL" id="JAATIQ010000033">
    <property type="protein sequence ID" value="KAF4397636.1"/>
    <property type="molecule type" value="Genomic_DNA"/>
</dbReference>
<sequence>MMMMSTRKPRVMVVPFPAQGHVKPLLFFAHKLAQHGFRITFVYTDFNHNRILSSTSTDHHHAMNNNNNNINDFDKTRSENIEFVSIPDGLSPEANRNDVTVLAKAVIENMAVHLEKLLLSINGNSSNSNDKISCVVSDVYMGIGMEVAAKMGIEGAMFCPCSVANLCTIMNIPKMIRDGIVDDSYGNSPNQNQTIQLSSGMPSANTSKLPWKDQDLVGQKYGFQVHFKAYECAKTAHWCLFNTTCDIESVALSLFPKFLPIGPLIANRANRLLDISQSQFWANDSSCISWLNQQKDCSVVYIAFGSFTIHEQHQFYELAHGLKLTRRPFLWVVRPGFISSEKAKSTMFDPLHTFLGIENMIGKIVSWAPQQEVLSHPAIACFVTHCGWNSTMEGLSNGVPFLCWPYFSDQFMNKDYICDFWKVGMEFVADEKGIITKEEVKDKVDKLLNDVEIRKRSMQFKELAMKNIAEDGQSSKNFNNFIKCIVKEKMSTKKERVIVIPFPAQGHVKPLVLFSHKLAQHGFKVTFVYTEFDYNRIMSAMKSHRDYDDGNIELVSIPDGLRPEHDRVDLGDLSGAITKSFPIEIEKLIRASKEKIRCVVSDVYVGCALEVATKMGVKTAAFCPSSAALLLYILHIPKMAHDGILDVFDGSSTQKQIIQLSGNMPSISTEKFPWNIGDSTTQKITFHLCFKACQASQIPDWILCNTTHDIESSALSLNQKFLPIGPLIMVNKTNNNSLSDITGSQFWAEDSSCLNWLDQQQPCSVIYIAFGSMAIHDNAQVLELARGLELIGKPFLWVVRPGFISRELNQDLFDPNKFIGKNSFGKIVSWTPQQKVLGHPSIACFVSHCGWNSTIEGLSNGVPFLCWPYFGDQFLDKSYICDVWKVGMEFEPNENGIIVSEEIKRKVDKLLGDDDIRKRSLELKELILKNIATDGQSSKNMNKFTEWLKLAQNGFRVTFVYNEFDHKQILSAMKDVDHERNKAENNIEFVSVPDGLSPEDRADGVGNVCQAVLDTLPAELEKLIRSRDENDKIRCVVVDFYLGCAMKVATKMGIPGAIFCPSSAVVLSHTLNMPNLIRDGIVDQYGSATKKQIIQLSPNMPSMDTSKLPWKVDDLAQQKAAFEIYLEACNGFEAAQWCMCNTTYDIEHVALSLHPKLVPIGPLLADKASSPLDISGSQFWVEDTSCLNWLDQHKSRSVIYLAFGSFTSLEQHQFLELARGLELTGRPFLWVVRPGFISNKELDPYEFLGGNNDFRKIVTWAPQQKVLKHPSIACFVSHCGWNSTMEGLNNGVPFLCWPYFADQFLDKDYICHFWKVGMEFVPNENGIITGEEVKNKVEKLLTDLDIRKRSLKFKEMGMNAIAQGHVKPLVLFSHKLAQHGFRITFVYTDFDHNRISSAMKDDDDDDNNNNIEFVSIPDGLRPEDDRGDLGNLCKANLETIPAELEKLITTINGSSNNYENNISCLVSDVYLGCAMEVATKLGIKGAVFCPSSAALLVHARYIPNMVNQGIMDESNGTSIHKQIIQLSPNMPSINTEKFPWTIDGSTKQKRLFQVYFKACQASEIAEWCLCNTTYDIESSALSLNPKFLSIGPLMANQANNSSDIPGSQFWAEDSSCLNWLDQQKPCSVIYIAFGSLTIHDNTQILELARGLELIGKPFLWVVRPGFVSGDLGHEFDPLRILGNNNFGKLVSWAPQQKVLSHPSIACFVSHCGWNSTIEGLSNGVPFLCWPYFGDQFLDKAYICDVWKVGIELEPSESGIILSQEIEIKVNKLLGDEEIRKKSIQLKEMILKNIAKDGQSSKNLDKFIKWCLKVTLMERKKQGHVMVVPCPAQGHVKPLMLLSQKLAKHGFRVTFVNIEFIHNKILRSMADDDDDDKTSSGVGSSQIEMVSIPDGLDPMADRSDLKVICKLVWGDSILPTELEKLIKTINNNNDEMISCVVSDYFMSWPVEVAAKLGVKAAVFCPSAAAIFVYTINIPNFIRDGIITSHGYPTKQQIIQLSSGMPTMHTSKLPWNVGDLATQKMVFHGYLKVSESLKMIDWWLCNTSYDIENSVFSLLPKLLPIGPLMEIESASHLDTNPGSQFWVEDSSCLSWLDQHKPRSVIYIAFGSFTTHDQIQFHELARGLELTSRPFLWVVRPGSVSGEQKLGLNSHGFGGNDNLRKIINWAPQQKVLSHPSIACFVSHCGWNSTIEGLSNGVPFLTWPYFADQYMDESYICDVWKVGMKLVPNENGIVTSEEIESEACVVVLSEEDRCGFEGTLVKKQILIKLSTEMPAMNSAHFAWTCLGNKDMQKNVFELMLKNNSVNNTDWLLCNSTYDLQPATFNMAPQIRLIGPLLSKTTMEASPFSTQYSFENWLGATGLELSNRPFLWVVRDNNTKEVNKGDLFPEGFLEGVASHGLIRMVIPLPHILAIPFPAQGHVIPMMELCQCLVSQGCKVTFVNTDYNHKRIINAMSSPAHIEDQIHMVSIPDGMDPWEDRNDIGKLLETIKRVMRAELEELIKNINDSEDDNITCVLADETLGWALEVAEKMNIKRAVLWTSAAAVLTLSFSIPKLIDDGIINTKGVLLKNQMIQQAPMMPFTKPENLVWASIGDATTQRIVFETMSRNNQTVKLADWILCNSAIDLERAAFALAPEIQPIGPMLATTRLGISSGSFWAEDLSCLEWLDQQPQSSVIYIAFGSFTVFDKTQFHELALGLEISNKPFLWVVREDIGNGLNHAYPDGFLDRTESRGKVVNWAPQQKVLGHPSIACFLSHCGWNSTLEGVSNGVPFLCWPYFADQFVNESYICDVWNVGERFERDEESGIIKQGEIKKKVEQVLGDDKFKNNALSLKELAINNAMQGGQSHIVFNNFIDWLKA</sequence>
<proteinExistence type="inferred from homology"/>
<protein>
    <submittedName>
        <fullName evidence="3">Uncharacterized protein</fullName>
    </submittedName>
</protein>
<evidence type="ECO:0000313" key="4">
    <source>
        <dbReference type="Proteomes" id="UP000583929"/>
    </source>
</evidence>
<dbReference type="PANTHER" id="PTHR11926">
    <property type="entry name" value="GLUCOSYL/GLUCURONOSYL TRANSFERASES"/>
    <property type="match status" value="1"/>
</dbReference>
<keyword evidence="2" id="KW-0808">Transferase</keyword>
<dbReference type="Pfam" id="PF00201">
    <property type="entry name" value="UDPGT"/>
    <property type="match status" value="6"/>
</dbReference>
<evidence type="ECO:0000256" key="2">
    <source>
        <dbReference type="ARBA" id="ARBA00022679"/>
    </source>
</evidence>
<dbReference type="CDD" id="cd03784">
    <property type="entry name" value="GT1_Gtf-like"/>
    <property type="match status" value="6"/>
</dbReference>